<keyword evidence="1" id="KW-0472">Membrane</keyword>
<proteinExistence type="predicted"/>
<gene>
    <name evidence="2" type="ORF">SAMN05421756_101195</name>
</gene>
<evidence type="ECO:0000256" key="1">
    <source>
        <dbReference type="SAM" id="Phobius"/>
    </source>
</evidence>
<accession>A0A1H8ZCY1</accession>
<feature type="transmembrane region" description="Helical" evidence="1">
    <location>
        <begin position="56"/>
        <end position="78"/>
    </location>
</feature>
<sequence>MTAAPVPTAAAPADTPAVTDATGARSDLAVKVPALTVLFWVVKTLTTGMGEALSDFLANSDVVVAVAVGVVGLAGALWLQLRTRRLRTPVYWLAVAMVAVFGTMAADAVHLVGLPYAVTTAVYLLVVAGLLLAWHRGEGTLSVHSITTRRRELFYWATVLATFALGTAAGDLTADQLGLGYLTSAVVFAVAIAVPALAWRFLRLNPVVAFWSAYVLTRPLGASLADWCGKPASHGGGLGLGDGTVAAVACVLIALLVTVLTLRRREA</sequence>
<dbReference type="InterPro" id="IPR007136">
    <property type="entry name" value="DUF347"/>
</dbReference>
<feature type="transmembrane region" description="Helical" evidence="1">
    <location>
        <begin position="206"/>
        <end position="225"/>
    </location>
</feature>
<keyword evidence="1" id="KW-0812">Transmembrane</keyword>
<dbReference type="EMBL" id="FOFA01000001">
    <property type="protein sequence ID" value="SEP62256.1"/>
    <property type="molecule type" value="Genomic_DNA"/>
</dbReference>
<feature type="transmembrane region" description="Helical" evidence="1">
    <location>
        <begin position="178"/>
        <end position="199"/>
    </location>
</feature>
<keyword evidence="1" id="KW-1133">Transmembrane helix</keyword>
<dbReference type="Proteomes" id="UP000198504">
    <property type="component" value="Unassembled WGS sequence"/>
</dbReference>
<dbReference type="STRING" id="1036181.SAMN05421756_101195"/>
<feature type="transmembrane region" description="Helical" evidence="1">
    <location>
        <begin position="90"/>
        <end position="108"/>
    </location>
</feature>
<evidence type="ECO:0000313" key="3">
    <source>
        <dbReference type="Proteomes" id="UP000198504"/>
    </source>
</evidence>
<reference evidence="3" key="1">
    <citation type="submission" date="2016-10" db="EMBL/GenBank/DDBJ databases">
        <authorList>
            <person name="Varghese N."/>
            <person name="Submissions S."/>
        </authorList>
    </citation>
    <scope>NUCLEOTIDE SEQUENCE [LARGE SCALE GENOMIC DNA]</scope>
    <source>
        <strain evidence="3">CGMCC 4.6856</strain>
    </source>
</reference>
<name>A0A1H8ZCY1_9ACTN</name>
<evidence type="ECO:0000313" key="2">
    <source>
        <dbReference type="EMBL" id="SEP62256.1"/>
    </source>
</evidence>
<dbReference type="AlphaFoldDB" id="A0A1H8ZCY1"/>
<dbReference type="OrthoDB" id="9794709at2"/>
<feature type="transmembrane region" description="Helical" evidence="1">
    <location>
        <begin position="114"/>
        <end position="133"/>
    </location>
</feature>
<dbReference type="Pfam" id="PF03988">
    <property type="entry name" value="DUF347"/>
    <property type="match status" value="4"/>
</dbReference>
<keyword evidence="3" id="KW-1185">Reference proteome</keyword>
<feature type="transmembrane region" description="Helical" evidence="1">
    <location>
        <begin position="153"/>
        <end position="172"/>
    </location>
</feature>
<feature type="transmembrane region" description="Helical" evidence="1">
    <location>
        <begin position="245"/>
        <end position="262"/>
    </location>
</feature>
<protein>
    <submittedName>
        <fullName evidence="2">Uncharacterized membrane-anchored protein</fullName>
    </submittedName>
</protein>
<dbReference type="RefSeq" id="WP_091177267.1">
    <property type="nucleotide sequence ID" value="NZ_FOFA01000001.1"/>
</dbReference>
<organism evidence="2 3">
    <name type="scientific">Microlunatus flavus</name>
    <dbReference type="NCBI Taxonomy" id="1036181"/>
    <lineage>
        <taxon>Bacteria</taxon>
        <taxon>Bacillati</taxon>
        <taxon>Actinomycetota</taxon>
        <taxon>Actinomycetes</taxon>
        <taxon>Propionibacteriales</taxon>
        <taxon>Propionibacteriaceae</taxon>
        <taxon>Microlunatus</taxon>
    </lineage>
</organism>